<feature type="domain" description="Sporulation stage II protein D amidase enhancer LytB N-terminal" evidence="1">
    <location>
        <begin position="441"/>
        <end position="533"/>
    </location>
</feature>
<reference evidence="2 3" key="1">
    <citation type="submission" date="2017-09" db="EMBL/GenBank/DDBJ databases">
        <title>Depth-based differentiation of microbial function through sediment-hosted aquifers and enrichment of novel symbionts in the deep terrestrial subsurface.</title>
        <authorList>
            <person name="Probst A.J."/>
            <person name="Ladd B."/>
            <person name="Jarett J.K."/>
            <person name="Geller-Mcgrath D.E."/>
            <person name="Sieber C.M."/>
            <person name="Emerson J.B."/>
            <person name="Anantharaman K."/>
            <person name="Thomas B.C."/>
            <person name="Malmstrom R."/>
            <person name="Stieglmeier M."/>
            <person name="Klingl A."/>
            <person name="Woyke T."/>
            <person name="Ryan C.M."/>
            <person name="Banfield J.F."/>
        </authorList>
    </citation>
    <scope>NUCLEOTIDE SEQUENCE [LARGE SCALE GENOMIC DNA]</scope>
    <source>
        <strain evidence="2">CG10_big_fil_rev_8_21_14_0_10_50_16</strain>
    </source>
</reference>
<evidence type="ECO:0000259" key="1">
    <source>
        <dbReference type="Pfam" id="PF08486"/>
    </source>
</evidence>
<gene>
    <name evidence="2" type="ORF">COV06_03360</name>
</gene>
<dbReference type="Gene3D" id="2.60.40.10">
    <property type="entry name" value="Immunoglobulins"/>
    <property type="match status" value="2"/>
</dbReference>
<dbReference type="InterPro" id="IPR013783">
    <property type="entry name" value="Ig-like_fold"/>
</dbReference>
<dbReference type="AlphaFoldDB" id="A0A2H0RLP7"/>
<organism evidence="2 3">
    <name type="scientific">Candidatus Uhrbacteria bacterium CG10_big_fil_rev_8_21_14_0_10_50_16</name>
    <dbReference type="NCBI Taxonomy" id="1975039"/>
    <lineage>
        <taxon>Bacteria</taxon>
        <taxon>Candidatus Uhriibacteriota</taxon>
    </lineage>
</organism>
<dbReference type="Pfam" id="PF08486">
    <property type="entry name" value="SpoIID"/>
    <property type="match status" value="1"/>
</dbReference>
<evidence type="ECO:0000313" key="2">
    <source>
        <dbReference type="EMBL" id="PIR47469.1"/>
    </source>
</evidence>
<comment type="caution">
    <text evidence="2">The sequence shown here is derived from an EMBL/GenBank/DDBJ whole genome shotgun (WGS) entry which is preliminary data.</text>
</comment>
<sequence>MSDSFLLQSSISFIKRAILALSVLGFLFLLAPSVDARAGYDGLVMSVSPQTVSVASGASQVVHVQVQNTGTETWYQNGDVFVSAYSVNPNYHTSPYRGPSWYSDHQLGQLLETSVAPGQTGTLEFFVYGPPAFTGTLVESFRLAAEDTSWIGSSFDLTMRVGDTQTSVEATPVANTPAVSSSSNYGGVLVASSVNEVRAKAGQMIPLKLAFSNTGSTTWKQVSLQTPGAHVATGTASDFRHLSWVSDQIAYRDMQANVAPGQTFVADVFFQAPASNGQHTAMFQLVADTVELGDAVVNIPVFVTDGSPALLNQPVVNQVYRVGEMMEEPRVRVGIDQVTGQEVIFSANTAVRVLESDAKTERYLIPAQQAMRVNYNVKTGQYVFESGGVVYTAGDYLRFEGVDHNTIFTVASFSDVRSWNTSLNDNTFRDTLELRFNTVKDRTWLINELQIEDYLYAVDETSNTAPDEYHKALATTARTYALYAWEHKSKYAGEFIDLRSDTYDQVYHGYGAEIRRPNWVEQVKATAGQSIQYDGQTIIAAYFSRSDGHTRSWVDVWGRNVPYAIGVSVPCEVGQTMWGHGVGMSAMGAVCLAEEEGYSYSQILHHFYTDVDLIKRW</sequence>
<protein>
    <recommendedName>
        <fullName evidence="1">Sporulation stage II protein D amidase enhancer LytB N-terminal domain-containing protein</fullName>
    </recommendedName>
</protein>
<dbReference type="Proteomes" id="UP000230084">
    <property type="component" value="Unassembled WGS sequence"/>
</dbReference>
<proteinExistence type="predicted"/>
<dbReference type="EMBL" id="PCYM01000006">
    <property type="protein sequence ID" value="PIR47469.1"/>
    <property type="molecule type" value="Genomic_DNA"/>
</dbReference>
<name>A0A2H0RLP7_9BACT</name>
<evidence type="ECO:0000313" key="3">
    <source>
        <dbReference type="Proteomes" id="UP000230084"/>
    </source>
</evidence>
<accession>A0A2H0RLP7</accession>
<dbReference type="InterPro" id="IPR013693">
    <property type="entry name" value="SpoIID/LytB_N"/>
</dbReference>